<keyword evidence="3 4" id="KW-1015">Disulfide bond</keyword>
<dbReference type="OrthoDB" id="5781878at2759"/>
<evidence type="ECO:0000313" key="8">
    <source>
        <dbReference type="Proteomes" id="UP000694843"/>
    </source>
</evidence>
<comment type="subcellular location">
    <subcellularLocation>
        <location evidence="1">Secreted</location>
    </subcellularLocation>
</comment>
<gene>
    <name evidence="9 10 11" type="primary">LOC108681692</name>
</gene>
<dbReference type="Pfam" id="PF05986">
    <property type="entry name" value="ADAMTS_spacer1"/>
    <property type="match status" value="1"/>
</dbReference>
<evidence type="ECO:0000256" key="5">
    <source>
        <dbReference type="SAM" id="MobiDB-lite"/>
    </source>
</evidence>
<dbReference type="InterPro" id="IPR013273">
    <property type="entry name" value="ADAMTS/ADAMTS-like"/>
</dbReference>
<dbReference type="InterPro" id="IPR036383">
    <property type="entry name" value="TSP1_rpt_sf"/>
</dbReference>
<feature type="signal peptide" evidence="6">
    <location>
        <begin position="1"/>
        <end position="22"/>
    </location>
</feature>
<dbReference type="SUPFAM" id="SSF82895">
    <property type="entry name" value="TSP-1 type 1 repeat"/>
    <property type="match status" value="1"/>
</dbReference>
<evidence type="ECO:0000259" key="7">
    <source>
        <dbReference type="PROSITE" id="PS50189"/>
    </source>
</evidence>
<dbReference type="InterPro" id="IPR045371">
    <property type="entry name" value="ADAMTS_CR_3"/>
</dbReference>
<dbReference type="InterPro" id="IPR001134">
    <property type="entry name" value="Netrin_domain"/>
</dbReference>
<evidence type="ECO:0000256" key="3">
    <source>
        <dbReference type="ARBA" id="ARBA00023157"/>
    </source>
</evidence>
<dbReference type="PANTHER" id="PTHR13723:SF317">
    <property type="entry name" value="ADAMTS_ADAMTS-LIKE SPACER 1 DOMAIN-CONTAINING PROTEIN"/>
    <property type="match status" value="1"/>
</dbReference>
<sequence length="922" mass="104154">MKAMVAVRFFVAFQLMVGCGCSEEATGPESRPPPPTFYGSRTLPGLFPQRTSHIGPLPHLNSVLTEWSRWGEWTKCSRSCGTGVRSRTRHCIAAAPRVMPGSGIRTSHDQCVGPNTQYDACSSQPCAGGSDLMSGASFRAVQCRLYNNRKVFGKLVTRWLPYTQGATNSCALVCEGEGAGIVYTFGKVRDGTQCSADRGLVGICVNGRCLRMSCDGQLGGTALEDQCRVCGGNNTTCTLHKGIFHSPVTDPQDEPYNEAKKSQIYALDEAKNLKYHSAHGAEEPAWHGYGSFRRDQFVADQPTIADEEKQQKGTIGYYEVTLIPKGSTNIKVSDHSHNFLALREGNKFLLNGDWLIDWPGEVEAGGVMFSYSRAENDSEQLTALGPTKSNLSLMILLREENPGVYYEYWTPNSNSNGLPSIHFKKTSKPSTNWKPDRKEWPSIKFHGTNFDHQLAFEKSKTSEATSLSGFNFTNDSVELRLRSGRKTDAVLHKALRHSARNLSKRRHQNLELSRLNSLEQRRIRWTKSHANPRNKIISEDTQLSRQMFDEPIRFGFQDDNPAHFSARLNTNVPSSISKNSPRNREKHFRFTDAVPLQEDEKRLSRRRDHPIASRHSSSNRVQANNAFTNSKISAKNSPAPSKWSPNKKTHRRRKIRRTKKKRRQKNPALVCPKCSRVREVKKHFCTSDFVSRVQVVSFDAAPKEKNNTTSKGRYEVTILQSFKNTVPLLHKEFIYVENFNCACPKLQSGKIYLIMGKTYPSGNGREVQLGLDRSSYTRQFTTRVLGRVLKIRSDEMKYCKKWRKTLPKPIKRPIYDNASLDIDIANLPMFAELATNALDTDIETLPEEVQISPIRSEEGTTHALLNINSEPRLRPEINAFSLIEKSPNVLDRRKTIIGILDNSLDPNNLGGIKRKWHYNFRH</sequence>
<name>A0A8B7PLG7_HYAAZ</name>
<dbReference type="InterPro" id="IPR000884">
    <property type="entry name" value="TSP1_rpt"/>
</dbReference>
<accession>A0A8B7PLG7</accession>
<dbReference type="AlphaFoldDB" id="A0A8B7PLG7"/>
<dbReference type="GO" id="GO:0004222">
    <property type="term" value="F:metalloendopeptidase activity"/>
    <property type="evidence" value="ECO:0007669"/>
    <property type="project" value="TreeGrafter"/>
</dbReference>
<organism evidence="8 9">
    <name type="scientific">Hyalella azteca</name>
    <name type="common">Amphipod</name>
    <dbReference type="NCBI Taxonomy" id="294128"/>
    <lineage>
        <taxon>Eukaryota</taxon>
        <taxon>Metazoa</taxon>
        <taxon>Ecdysozoa</taxon>
        <taxon>Arthropoda</taxon>
        <taxon>Crustacea</taxon>
        <taxon>Multicrustacea</taxon>
        <taxon>Malacostraca</taxon>
        <taxon>Eumalacostraca</taxon>
        <taxon>Peracarida</taxon>
        <taxon>Amphipoda</taxon>
        <taxon>Senticaudata</taxon>
        <taxon>Talitrida</taxon>
        <taxon>Talitroidea</taxon>
        <taxon>Hyalellidae</taxon>
        <taxon>Hyalella</taxon>
    </lineage>
</organism>
<evidence type="ECO:0000313" key="11">
    <source>
        <dbReference type="RefSeq" id="XP_047739565.1"/>
    </source>
</evidence>
<dbReference type="PRINTS" id="PR01857">
    <property type="entry name" value="ADAMTSFAMILY"/>
</dbReference>
<dbReference type="GO" id="GO:0005576">
    <property type="term" value="C:extracellular region"/>
    <property type="evidence" value="ECO:0007669"/>
    <property type="project" value="UniProtKB-SubCell"/>
</dbReference>
<reference evidence="9 10" key="1">
    <citation type="submission" date="2025-04" db="UniProtKB">
        <authorList>
            <consortium name="RefSeq"/>
        </authorList>
    </citation>
    <scope>IDENTIFICATION</scope>
    <source>
        <tissue evidence="9 10">Whole organism</tissue>
    </source>
</reference>
<dbReference type="Pfam" id="PF00090">
    <property type="entry name" value="TSP_1"/>
    <property type="match status" value="1"/>
</dbReference>
<dbReference type="RefSeq" id="XP_018026241.1">
    <property type="nucleotide sequence ID" value="XM_018170752.2"/>
</dbReference>
<feature type="domain" description="NTR" evidence="7">
    <location>
        <begin position="671"/>
        <end position="799"/>
    </location>
</feature>
<feature type="chain" id="PRO_5044664470" evidence="6">
    <location>
        <begin position="23"/>
        <end position="922"/>
    </location>
</feature>
<dbReference type="Pfam" id="PF01759">
    <property type="entry name" value="NTR"/>
    <property type="match status" value="1"/>
</dbReference>
<evidence type="ECO:0000256" key="6">
    <source>
        <dbReference type="SAM" id="SignalP"/>
    </source>
</evidence>
<feature type="disulfide bond" evidence="4">
    <location>
        <begin position="76"/>
        <end position="121"/>
    </location>
</feature>
<keyword evidence="6" id="KW-0732">Signal</keyword>
<feature type="compositionally biased region" description="Polar residues" evidence="5">
    <location>
        <begin position="570"/>
        <end position="580"/>
    </location>
</feature>
<dbReference type="Gene3D" id="2.20.100.10">
    <property type="entry name" value="Thrombospondin type-1 (TSP1) repeat"/>
    <property type="match status" value="1"/>
</dbReference>
<dbReference type="Gene3D" id="2.60.120.830">
    <property type="match status" value="2"/>
</dbReference>
<dbReference type="PANTHER" id="PTHR13723">
    <property type="entry name" value="ADAMTS A DISINTEGRIN AND METALLOPROTEASE WITH THROMBOSPONDIN MOTIFS PROTEASE"/>
    <property type="match status" value="1"/>
</dbReference>
<dbReference type="Gene3D" id="2.40.50.120">
    <property type="match status" value="1"/>
</dbReference>
<dbReference type="InterPro" id="IPR050439">
    <property type="entry name" value="ADAMTS_ADAMTS-like"/>
</dbReference>
<dbReference type="RefSeq" id="XP_047739564.1">
    <property type="nucleotide sequence ID" value="XM_047883608.1"/>
</dbReference>
<dbReference type="GO" id="GO:0030198">
    <property type="term" value="P:extracellular matrix organization"/>
    <property type="evidence" value="ECO:0007669"/>
    <property type="project" value="InterPro"/>
</dbReference>
<dbReference type="InterPro" id="IPR010294">
    <property type="entry name" value="ADAMTS_spacer1"/>
</dbReference>
<dbReference type="PROSITE" id="PS50092">
    <property type="entry name" value="TSP1"/>
    <property type="match status" value="1"/>
</dbReference>
<evidence type="ECO:0000313" key="10">
    <source>
        <dbReference type="RefSeq" id="XP_047739564.1"/>
    </source>
</evidence>
<feature type="disulfide bond" evidence="4">
    <location>
        <begin position="91"/>
        <end position="111"/>
    </location>
</feature>
<dbReference type="InterPro" id="IPR018933">
    <property type="entry name" value="Netrin_module_non-TIMP"/>
</dbReference>
<dbReference type="SMART" id="SM00209">
    <property type="entry name" value="TSP1"/>
    <property type="match status" value="1"/>
</dbReference>
<dbReference type="GO" id="GO:0006508">
    <property type="term" value="P:proteolysis"/>
    <property type="evidence" value="ECO:0007669"/>
    <property type="project" value="TreeGrafter"/>
</dbReference>
<keyword evidence="8" id="KW-1185">Reference proteome</keyword>
<dbReference type="RefSeq" id="XP_047739565.1">
    <property type="nucleotide sequence ID" value="XM_047883609.1"/>
</dbReference>
<dbReference type="GO" id="GO:0031012">
    <property type="term" value="C:extracellular matrix"/>
    <property type="evidence" value="ECO:0007669"/>
    <property type="project" value="TreeGrafter"/>
</dbReference>
<feature type="region of interest" description="Disordered" evidence="5">
    <location>
        <begin position="570"/>
        <end position="667"/>
    </location>
</feature>
<dbReference type="Proteomes" id="UP000694843">
    <property type="component" value="Unplaced"/>
</dbReference>
<dbReference type="KEGG" id="hazt:108681692"/>
<evidence type="ECO:0000256" key="4">
    <source>
        <dbReference type="PIRSR" id="PIRSR613273-3"/>
    </source>
</evidence>
<proteinExistence type="predicted"/>
<dbReference type="FunFam" id="2.20.100.10:FF:000001">
    <property type="entry name" value="semaphorin-5A isoform X1"/>
    <property type="match status" value="1"/>
</dbReference>
<feature type="disulfide bond" evidence="4">
    <location>
        <begin position="80"/>
        <end position="126"/>
    </location>
</feature>
<dbReference type="SUPFAM" id="SSF50242">
    <property type="entry name" value="TIMP-like"/>
    <property type="match status" value="1"/>
</dbReference>
<dbReference type="PROSITE" id="PS51257">
    <property type="entry name" value="PROKAR_LIPOPROTEIN"/>
    <property type="match status" value="1"/>
</dbReference>
<dbReference type="PROSITE" id="PS50189">
    <property type="entry name" value="NTR"/>
    <property type="match status" value="1"/>
</dbReference>
<evidence type="ECO:0000256" key="2">
    <source>
        <dbReference type="ARBA" id="ARBA00022525"/>
    </source>
</evidence>
<keyword evidence="2" id="KW-0964">Secreted</keyword>
<dbReference type="InterPro" id="IPR008993">
    <property type="entry name" value="TIMP-like_OB-fold"/>
</dbReference>
<dbReference type="GeneID" id="108681692"/>
<evidence type="ECO:0000313" key="9">
    <source>
        <dbReference type="RefSeq" id="XP_018026241.1"/>
    </source>
</evidence>
<feature type="compositionally biased region" description="Basic residues" evidence="5">
    <location>
        <begin position="645"/>
        <end position="665"/>
    </location>
</feature>
<dbReference type="Pfam" id="PF19236">
    <property type="entry name" value="ADAMTS_CR_3"/>
    <property type="match status" value="1"/>
</dbReference>
<protein>
    <submittedName>
        <fullName evidence="9 10">Uncharacterized protein LOC108681692</fullName>
    </submittedName>
</protein>
<evidence type="ECO:0000256" key="1">
    <source>
        <dbReference type="ARBA" id="ARBA00004613"/>
    </source>
</evidence>
<feature type="compositionally biased region" description="Polar residues" evidence="5">
    <location>
        <begin position="614"/>
        <end position="644"/>
    </location>
</feature>